<organism evidence="2 3">
    <name type="scientific">Eubacterium maltosivorans</name>
    <dbReference type="NCBI Taxonomy" id="2041044"/>
    <lineage>
        <taxon>Bacteria</taxon>
        <taxon>Bacillati</taxon>
        <taxon>Bacillota</taxon>
        <taxon>Clostridia</taxon>
        <taxon>Eubacteriales</taxon>
        <taxon>Eubacteriaceae</taxon>
        <taxon>Eubacterium</taxon>
    </lineage>
</organism>
<dbReference type="EMBL" id="CP029487">
    <property type="protein sequence ID" value="QCT69877.1"/>
    <property type="molecule type" value="Genomic_DNA"/>
</dbReference>
<gene>
    <name evidence="2" type="ORF">CPZ25_000665</name>
</gene>
<feature type="transmembrane region" description="Helical" evidence="1">
    <location>
        <begin position="20"/>
        <end position="45"/>
    </location>
</feature>
<dbReference type="Proteomes" id="UP000218387">
    <property type="component" value="Chromosome"/>
</dbReference>
<evidence type="ECO:0000256" key="1">
    <source>
        <dbReference type="SAM" id="Phobius"/>
    </source>
</evidence>
<name>A0A4P9C3K1_EUBML</name>
<accession>A0A4P9C3K1</accession>
<protein>
    <submittedName>
        <fullName evidence="2">Conjugal transfer protein</fullName>
    </submittedName>
</protein>
<dbReference type="KEGG" id="emt:CPZ25_000665"/>
<reference evidence="2 3" key="1">
    <citation type="submission" date="2018-05" db="EMBL/GenBank/DDBJ databases">
        <title>Genome comparison of Eubacterium sp.</title>
        <authorList>
            <person name="Feng Y."/>
            <person name="Sanchez-Andrea I."/>
            <person name="Stams A.J.M."/>
            <person name="De Vos W.M."/>
        </authorList>
    </citation>
    <scope>NUCLEOTIDE SEQUENCE [LARGE SCALE GENOMIC DNA]</scope>
    <source>
        <strain evidence="2 3">YI</strain>
    </source>
</reference>
<proteinExistence type="predicted"/>
<sequence>MMNFNMLWLSLFNTTELLGVNLGFWAAMLVCLLAVVVMNAVLWGLKPQKQAVQSAAQARAHSRPR</sequence>
<evidence type="ECO:0000313" key="2">
    <source>
        <dbReference type="EMBL" id="QCT69877.1"/>
    </source>
</evidence>
<keyword evidence="1" id="KW-1133">Transmembrane helix</keyword>
<keyword evidence="1" id="KW-0472">Membrane</keyword>
<dbReference type="AlphaFoldDB" id="A0A4P9C3K1"/>
<keyword evidence="3" id="KW-1185">Reference proteome</keyword>
<keyword evidence="1" id="KW-0812">Transmembrane</keyword>
<evidence type="ECO:0000313" key="3">
    <source>
        <dbReference type="Proteomes" id="UP000218387"/>
    </source>
</evidence>